<evidence type="ECO:0000256" key="9">
    <source>
        <dbReference type="ARBA" id="ARBA00023172"/>
    </source>
</evidence>
<evidence type="ECO:0000313" key="20">
    <source>
        <dbReference type="Proteomes" id="UP000326331"/>
    </source>
</evidence>
<dbReference type="SUPFAM" id="SSF50249">
    <property type="entry name" value="Nucleic acid-binding proteins"/>
    <property type="match status" value="1"/>
</dbReference>
<evidence type="ECO:0000256" key="2">
    <source>
        <dbReference type="ARBA" id="ARBA00017846"/>
    </source>
</evidence>
<evidence type="ECO:0000256" key="5">
    <source>
        <dbReference type="ARBA" id="ARBA00022801"/>
    </source>
</evidence>
<keyword evidence="9 15" id="KW-0233">DNA recombination</keyword>
<keyword evidence="8" id="KW-0238">DNA-binding</keyword>
<proteinExistence type="inferred from homology"/>
<evidence type="ECO:0000259" key="17">
    <source>
        <dbReference type="PROSITE" id="PS51192"/>
    </source>
</evidence>
<dbReference type="InterPro" id="IPR001650">
    <property type="entry name" value="Helicase_C-like"/>
</dbReference>
<dbReference type="InterPro" id="IPR027417">
    <property type="entry name" value="P-loop_NTPase"/>
</dbReference>
<dbReference type="NCBIfam" id="NF008165">
    <property type="entry name" value="PRK10917.1-3"/>
    <property type="match status" value="1"/>
</dbReference>
<evidence type="ECO:0000256" key="7">
    <source>
        <dbReference type="ARBA" id="ARBA00022840"/>
    </source>
</evidence>
<organism evidence="19 20">
    <name type="scientific">Tepidiforma bonchosmolovskayae</name>
    <dbReference type="NCBI Taxonomy" id="2601677"/>
    <lineage>
        <taxon>Bacteria</taxon>
        <taxon>Bacillati</taxon>
        <taxon>Chloroflexota</taxon>
        <taxon>Tepidiformia</taxon>
        <taxon>Tepidiformales</taxon>
        <taxon>Tepidiformaceae</taxon>
        <taxon>Tepidiforma</taxon>
    </lineage>
</organism>
<dbReference type="NCBIfam" id="NF008168">
    <property type="entry name" value="PRK10917.2-2"/>
    <property type="match status" value="1"/>
</dbReference>
<evidence type="ECO:0000256" key="1">
    <source>
        <dbReference type="ARBA" id="ARBA00007504"/>
    </source>
</evidence>
<dbReference type="InterPro" id="IPR004609">
    <property type="entry name" value="ATP-dep_DNA_helicase_RecG"/>
</dbReference>
<comment type="similarity">
    <text evidence="1 15">Belongs to the helicase family. RecG subfamily.</text>
</comment>
<name>A0ABX6C2V2_9CHLR</name>
<comment type="catalytic activity">
    <reaction evidence="12 15">
        <text>Couples ATP hydrolysis with the unwinding of duplex DNA by translocating in the 3'-5' direction.</text>
        <dbReference type="EC" id="5.6.2.4"/>
    </reaction>
</comment>
<evidence type="ECO:0000256" key="8">
    <source>
        <dbReference type="ARBA" id="ARBA00023125"/>
    </source>
</evidence>
<evidence type="ECO:0000256" key="10">
    <source>
        <dbReference type="ARBA" id="ARBA00023204"/>
    </source>
</evidence>
<feature type="compositionally biased region" description="Low complexity" evidence="16">
    <location>
        <begin position="90"/>
        <end position="106"/>
    </location>
</feature>
<feature type="domain" description="Helicase ATP-binding" evidence="17">
    <location>
        <begin position="388"/>
        <end position="565"/>
    </location>
</feature>
<dbReference type="InterPro" id="IPR011545">
    <property type="entry name" value="DEAD/DEAH_box_helicase_dom"/>
</dbReference>
<evidence type="ECO:0000256" key="14">
    <source>
        <dbReference type="ARBA" id="ARBA00048988"/>
    </source>
</evidence>
<dbReference type="RefSeq" id="WP_158067559.1">
    <property type="nucleotide sequence ID" value="NZ_CP042829.1"/>
</dbReference>
<dbReference type="Pfam" id="PF17191">
    <property type="entry name" value="RecG_wedge"/>
    <property type="match status" value="1"/>
</dbReference>
<dbReference type="InterPro" id="IPR033454">
    <property type="entry name" value="RecG_wedge"/>
</dbReference>
<dbReference type="GO" id="GO:0004386">
    <property type="term" value="F:helicase activity"/>
    <property type="evidence" value="ECO:0007669"/>
    <property type="project" value="UniProtKB-KW"/>
</dbReference>
<comment type="catalytic activity">
    <reaction evidence="14 15">
        <text>ATP + H2O = ADP + phosphate + H(+)</text>
        <dbReference type="Rhea" id="RHEA:13065"/>
        <dbReference type="ChEBI" id="CHEBI:15377"/>
        <dbReference type="ChEBI" id="CHEBI:15378"/>
        <dbReference type="ChEBI" id="CHEBI:30616"/>
        <dbReference type="ChEBI" id="CHEBI:43474"/>
        <dbReference type="ChEBI" id="CHEBI:456216"/>
        <dbReference type="EC" id="5.6.2.4"/>
    </reaction>
</comment>
<evidence type="ECO:0000256" key="6">
    <source>
        <dbReference type="ARBA" id="ARBA00022806"/>
    </source>
</evidence>
<dbReference type="SMART" id="SM00487">
    <property type="entry name" value="DEXDc"/>
    <property type="match status" value="1"/>
</dbReference>
<dbReference type="Proteomes" id="UP000326331">
    <property type="component" value="Chromosome"/>
</dbReference>
<dbReference type="SUPFAM" id="SSF52540">
    <property type="entry name" value="P-loop containing nucleoside triphosphate hydrolases"/>
    <property type="match status" value="2"/>
</dbReference>
<keyword evidence="6 15" id="KW-0347">Helicase</keyword>
<dbReference type="CDD" id="cd17992">
    <property type="entry name" value="DEXHc_RecG"/>
    <property type="match status" value="1"/>
</dbReference>
<dbReference type="EMBL" id="CP042829">
    <property type="protein sequence ID" value="QFG03605.1"/>
    <property type="molecule type" value="Genomic_DNA"/>
</dbReference>
<comment type="function">
    <text evidence="15">Plays a critical role in recombination and DNA repair. Helps process Holliday junction intermediates to mature products by catalyzing branch migration. Has replication fork regression activity, unwinds stalled or blocked replication forks to make a HJ that can be resolved. Has a DNA unwinding activity characteristic of a DNA helicase with 3'-5' polarity.</text>
</comment>
<feature type="region of interest" description="Disordered" evidence="16">
    <location>
        <begin position="90"/>
        <end position="123"/>
    </location>
</feature>
<keyword evidence="20" id="KW-1185">Reference proteome</keyword>
<dbReference type="Gene3D" id="3.40.50.300">
    <property type="entry name" value="P-loop containing nucleotide triphosphate hydrolases"/>
    <property type="match status" value="2"/>
</dbReference>
<dbReference type="SMART" id="SM00490">
    <property type="entry name" value="HELICc"/>
    <property type="match status" value="1"/>
</dbReference>
<keyword evidence="4 15" id="KW-0227">DNA damage</keyword>
<dbReference type="PANTHER" id="PTHR47964">
    <property type="entry name" value="ATP-DEPENDENT DNA HELICASE HOMOLOG RECG, CHLOROPLASTIC"/>
    <property type="match status" value="1"/>
</dbReference>
<evidence type="ECO:0000256" key="12">
    <source>
        <dbReference type="ARBA" id="ARBA00034617"/>
    </source>
</evidence>
<evidence type="ECO:0000256" key="13">
    <source>
        <dbReference type="ARBA" id="ARBA00034808"/>
    </source>
</evidence>
<keyword evidence="10 15" id="KW-0234">DNA repair</keyword>
<keyword evidence="11" id="KW-0413">Isomerase</keyword>
<feature type="compositionally biased region" description="Pro residues" evidence="16">
    <location>
        <begin position="107"/>
        <end position="118"/>
    </location>
</feature>
<dbReference type="PROSITE" id="PS51192">
    <property type="entry name" value="HELICASE_ATP_BIND_1"/>
    <property type="match status" value="1"/>
</dbReference>
<dbReference type="PROSITE" id="PS51194">
    <property type="entry name" value="HELICASE_CTER"/>
    <property type="match status" value="1"/>
</dbReference>
<dbReference type="EC" id="5.6.2.4" evidence="13 15"/>
<dbReference type="Pfam" id="PF19833">
    <property type="entry name" value="RecG_dom3_C"/>
    <property type="match status" value="1"/>
</dbReference>
<keyword evidence="7 15" id="KW-0067">ATP-binding</keyword>
<protein>
    <recommendedName>
        <fullName evidence="2 15">ATP-dependent DNA helicase RecG</fullName>
        <ecNumber evidence="13 15">5.6.2.4</ecNumber>
    </recommendedName>
</protein>
<reference evidence="19 20" key="1">
    <citation type="submission" date="2019-08" db="EMBL/GenBank/DDBJ databases">
        <authorList>
            <person name="Toschakov S.V."/>
        </authorList>
    </citation>
    <scope>NUCLEOTIDE SEQUENCE [LARGE SCALE GENOMIC DNA]</scope>
    <source>
        <strain evidence="19 20">3753O</strain>
    </source>
</reference>
<sequence length="816" mass="89363">MTAPRTLDPARLRRVFELERQGGCRNTAVIGGLDRFLVQLAEDGLLRGTPLAEAARQLPPGGYRSLPPDKRERWVDAVLAALAGGAPRLPSAAPNAVPARQRAARPAAPPPPPPPLGPASPLTDLPGVSRAVAARFEKLGVTTVGDAAFLFPRRFNDYTNLRRIADLEPSSALQTIVADVLEAAEFRARGRLRGTRALVSDGSAALPVIWWNAPYVARNLNAGDRLVLAGRVRSYRGRLQLENPEFEKLERAGDSFARLEPVYPATAGLGQKTIRAVVARAVDAVADRVADPVPGWLREQERIPGIAAAIRTYHAPAKPEDAEHARQRLALGELLAVQCAVLLRRAEWQRSADAPCLDLGPLREPFVRSLPFPLTRAQQRALAEIERDLRGPSPMLRLLQGDVGSGKTVVAFAAMLAAVASGHQAALMAPTEILAEQHYRSLARLLGSGDLSALDGVFSPPWLGRSLRVLLVTGSLTPAQRAQVRGDAAHGGADIVIGTHALIEDDLQFPRLGLAIVDEQHRFGVMQRARLRQKGRNPHLLVMTATPIPRTLALTVYGDLEVSTLDELPPGRQPIRTRWYRPDERPDAYRFLRKRLDAGEQVYVICPLVEESETLDVRSAEEEFEYLRSGPLAGYAVELLHGRMSARQKDDVMTRFARNEAQVLVSTSVIEVGIDVPNATVIVIEGAERFGLSQLHQFRGRVGRGEKQSYCLLFSSEEDPGPDARERLNAMCETTDGFAIAEVDLRMRGEGETWGRLQSGTNTMLRVARLTDRDILLRARELAARVLERDPRLEHPEHAALAAAVRPFLDRAAEAN</sequence>
<dbReference type="Pfam" id="PF00270">
    <property type="entry name" value="DEAD"/>
    <property type="match status" value="1"/>
</dbReference>
<dbReference type="InterPro" id="IPR045562">
    <property type="entry name" value="RecG_dom3_C"/>
</dbReference>
<accession>A0ABX6C2V2</accession>
<feature type="domain" description="Helicase C-terminal" evidence="18">
    <location>
        <begin position="598"/>
        <end position="751"/>
    </location>
</feature>
<dbReference type="InterPro" id="IPR014001">
    <property type="entry name" value="Helicase_ATP-bd"/>
</dbReference>
<dbReference type="PANTHER" id="PTHR47964:SF1">
    <property type="entry name" value="ATP-DEPENDENT DNA HELICASE HOMOLOG RECG, CHLOROPLASTIC"/>
    <property type="match status" value="1"/>
</dbReference>
<keyword evidence="5 15" id="KW-0378">Hydrolase</keyword>
<keyword evidence="3 15" id="KW-0547">Nucleotide-binding</keyword>
<dbReference type="Pfam" id="PF00271">
    <property type="entry name" value="Helicase_C"/>
    <property type="match status" value="1"/>
</dbReference>
<evidence type="ECO:0000256" key="4">
    <source>
        <dbReference type="ARBA" id="ARBA00022763"/>
    </source>
</evidence>
<evidence type="ECO:0000256" key="3">
    <source>
        <dbReference type="ARBA" id="ARBA00022741"/>
    </source>
</evidence>
<dbReference type="Gene3D" id="2.40.50.140">
    <property type="entry name" value="Nucleic acid-binding proteins"/>
    <property type="match status" value="1"/>
</dbReference>
<evidence type="ECO:0000256" key="11">
    <source>
        <dbReference type="ARBA" id="ARBA00023235"/>
    </source>
</evidence>
<dbReference type="InterPro" id="IPR012340">
    <property type="entry name" value="NA-bd_OB-fold"/>
</dbReference>
<evidence type="ECO:0000313" key="19">
    <source>
        <dbReference type="EMBL" id="QFG03605.1"/>
    </source>
</evidence>
<dbReference type="InterPro" id="IPR047112">
    <property type="entry name" value="RecG/Mfd"/>
</dbReference>
<reference evidence="19 20" key="2">
    <citation type="submission" date="2019-10" db="EMBL/GenBank/DDBJ databases">
        <title>Thermopilla bonchosmolovskayae gen. nov., sp. nov., a moderately thermophilic Chloroflexi bacterium from a Chukotka hot spring (Arctic, Russia), representing a novel classis Thermopillaia, which include previously uncultivated lineage OLB14.</title>
        <authorList>
            <person name="Kochetkova T.V."/>
            <person name="Zayulina K.S."/>
            <person name="Zhigarkov V.S."/>
            <person name="Minaev N.V."/>
            <person name="Novikov A."/>
            <person name="Toshchakov S.V."/>
            <person name="Elcheninov A.G."/>
            <person name="Kublanov I.V."/>
        </authorList>
    </citation>
    <scope>NUCLEOTIDE SEQUENCE [LARGE SCALE GENOMIC DNA]</scope>
    <source>
        <strain evidence="19 20">3753O</strain>
    </source>
</reference>
<dbReference type="CDD" id="cd04488">
    <property type="entry name" value="RecG_wedge_OBF"/>
    <property type="match status" value="1"/>
</dbReference>
<evidence type="ECO:0000259" key="18">
    <source>
        <dbReference type="PROSITE" id="PS51194"/>
    </source>
</evidence>
<evidence type="ECO:0000256" key="15">
    <source>
        <dbReference type="RuleBase" id="RU363016"/>
    </source>
</evidence>
<dbReference type="NCBIfam" id="TIGR00643">
    <property type="entry name" value="recG"/>
    <property type="match status" value="1"/>
</dbReference>
<gene>
    <name evidence="19" type="primary">recG</name>
    <name evidence="19" type="ORF">Tbon_09935</name>
</gene>
<evidence type="ECO:0000256" key="16">
    <source>
        <dbReference type="SAM" id="MobiDB-lite"/>
    </source>
</evidence>